<keyword evidence="3 5" id="KW-0687">Ribonucleoprotein</keyword>
<evidence type="ECO:0000256" key="4">
    <source>
        <dbReference type="ARBA" id="ARBA00035135"/>
    </source>
</evidence>
<gene>
    <name evidence="5 8" type="primary">rpsU</name>
    <name evidence="8" type="ORF">SHI21_06405</name>
</gene>
<dbReference type="Pfam" id="PF01165">
    <property type="entry name" value="Ribosomal_S21"/>
    <property type="match status" value="1"/>
</dbReference>
<evidence type="ECO:0000313" key="9">
    <source>
        <dbReference type="Proteomes" id="UP001302274"/>
    </source>
</evidence>
<dbReference type="HAMAP" id="MF_00358">
    <property type="entry name" value="Ribosomal_bS21"/>
    <property type="match status" value="1"/>
</dbReference>
<proteinExistence type="inferred from homology"/>
<dbReference type="GO" id="GO:0005840">
    <property type="term" value="C:ribosome"/>
    <property type="evidence" value="ECO:0007669"/>
    <property type="project" value="UniProtKB-KW"/>
</dbReference>
<dbReference type="RefSeq" id="WP_407079773.1">
    <property type="nucleotide sequence ID" value="NZ_JAYGJQ010000001.1"/>
</dbReference>
<evidence type="ECO:0000256" key="5">
    <source>
        <dbReference type="HAMAP-Rule" id="MF_00358"/>
    </source>
</evidence>
<dbReference type="PRINTS" id="PR00976">
    <property type="entry name" value="RIBOSOMALS21"/>
</dbReference>
<comment type="similarity">
    <text evidence="1 5 6">Belongs to the bacterial ribosomal protein bS21 family.</text>
</comment>
<evidence type="ECO:0000256" key="3">
    <source>
        <dbReference type="ARBA" id="ARBA00023274"/>
    </source>
</evidence>
<feature type="compositionally biased region" description="Basic residues" evidence="7">
    <location>
        <begin position="61"/>
        <end position="76"/>
    </location>
</feature>
<keyword evidence="9" id="KW-1185">Reference proteome</keyword>
<dbReference type="Proteomes" id="UP001302274">
    <property type="component" value="Unassembled WGS sequence"/>
</dbReference>
<evidence type="ECO:0000313" key="8">
    <source>
        <dbReference type="EMBL" id="MEA9355821.1"/>
    </source>
</evidence>
<evidence type="ECO:0000256" key="6">
    <source>
        <dbReference type="RuleBase" id="RU000667"/>
    </source>
</evidence>
<feature type="region of interest" description="Disordered" evidence="7">
    <location>
        <begin position="44"/>
        <end position="76"/>
    </location>
</feature>
<reference evidence="8 9" key="1">
    <citation type="submission" date="2023-11" db="EMBL/GenBank/DDBJ databases">
        <title>A Novel Polar Bacteriovorax (B. antarcticus) Isolated from the Biocrust in Antarctica.</title>
        <authorList>
            <person name="Mun W."/>
            <person name="Choi S.Y."/>
            <person name="Mitchell R.J."/>
        </authorList>
    </citation>
    <scope>NUCLEOTIDE SEQUENCE [LARGE SCALE GENOMIC DNA]</scope>
    <source>
        <strain evidence="8 9">PP10</strain>
    </source>
</reference>
<sequence>MAQDPQSAITVMIDERSGVERSLKKFKRMCESFGVVREYRKRQEYKKPSVKHKEKTEAADKRRKKTAMKSTRVSKY</sequence>
<dbReference type="InterPro" id="IPR038380">
    <property type="entry name" value="Ribosomal_bS21_sf"/>
</dbReference>
<evidence type="ECO:0000256" key="7">
    <source>
        <dbReference type="SAM" id="MobiDB-lite"/>
    </source>
</evidence>
<dbReference type="NCBIfam" id="TIGR00030">
    <property type="entry name" value="S21p"/>
    <property type="match status" value="1"/>
</dbReference>
<dbReference type="EMBL" id="JAYGJQ010000001">
    <property type="protein sequence ID" value="MEA9355821.1"/>
    <property type="molecule type" value="Genomic_DNA"/>
</dbReference>
<protein>
    <recommendedName>
        <fullName evidence="4 5">Small ribosomal subunit protein bS21</fullName>
    </recommendedName>
</protein>
<dbReference type="Gene3D" id="1.20.5.1150">
    <property type="entry name" value="Ribosomal protein S8"/>
    <property type="match status" value="1"/>
</dbReference>
<comment type="caution">
    <text evidence="8">The sequence shown here is derived from an EMBL/GenBank/DDBJ whole genome shotgun (WGS) entry which is preliminary data.</text>
</comment>
<dbReference type="InterPro" id="IPR001911">
    <property type="entry name" value="Ribosomal_bS21"/>
</dbReference>
<accession>A0ABU5VRZ1</accession>
<keyword evidence="2 5" id="KW-0689">Ribosomal protein</keyword>
<evidence type="ECO:0000256" key="1">
    <source>
        <dbReference type="ARBA" id="ARBA00006640"/>
    </source>
</evidence>
<name>A0ABU5VRZ1_9BACT</name>
<organism evidence="8 9">
    <name type="scientific">Bacteriovorax antarcticus</name>
    <dbReference type="NCBI Taxonomy" id="3088717"/>
    <lineage>
        <taxon>Bacteria</taxon>
        <taxon>Pseudomonadati</taxon>
        <taxon>Bdellovibrionota</taxon>
        <taxon>Bacteriovoracia</taxon>
        <taxon>Bacteriovoracales</taxon>
        <taxon>Bacteriovoracaceae</taxon>
        <taxon>Bacteriovorax</taxon>
    </lineage>
</organism>
<evidence type="ECO:0000256" key="2">
    <source>
        <dbReference type="ARBA" id="ARBA00022980"/>
    </source>
</evidence>